<protein>
    <recommendedName>
        <fullName evidence="3">MaoC-like domain-containing protein</fullName>
    </recommendedName>
</protein>
<dbReference type="Gene3D" id="3.10.129.10">
    <property type="entry name" value="Hotdog Thioesterase"/>
    <property type="match status" value="1"/>
</dbReference>
<dbReference type="AlphaFoldDB" id="A0A4D4IW07"/>
<dbReference type="OrthoDB" id="7183822at2"/>
<dbReference type="SUPFAM" id="SSF54637">
    <property type="entry name" value="Thioesterase/thiol ester dehydrase-isomerase"/>
    <property type="match status" value="1"/>
</dbReference>
<name>A0A4D4IW07_9PSEU</name>
<evidence type="ECO:0008006" key="3">
    <source>
        <dbReference type="Google" id="ProtNLM"/>
    </source>
</evidence>
<evidence type="ECO:0000313" key="2">
    <source>
        <dbReference type="Proteomes" id="UP000298860"/>
    </source>
</evidence>
<evidence type="ECO:0000313" key="1">
    <source>
        <dbReference type="EMBL" id="GDY28371.1"/>
    </source>
</evidence>
<organism evidence="1 2">
    <name type="scientific">Gandjariella thermophila</name>
    <dbReference type="NCBI Taxonomy" id="1931992"/>
    <lineage>
        <taxon>Bacteria</taxon>
        <taxon>Bacillati</taxon>
        <taxon>Actinomycetota</taxon>
        <taxon>Actinomycetes</taxon>
        <taxon>Pseudonocardiales</taxon>
        <taxon>Pseudonocardiaceae</taxon>
        <taxon>Gandjariella</taxon>
    </lineage>
</organism>
<sequence length="72" mass="7879">MHGPLLAMLMAELVRRHAAGRAVRSLRYRLRRPVFADDPVLVHGDPVGEDAARLAVSASVGETRAEADIDFE</sequence>
<dbReference type="InterPro" id="IPR029069">
    <property type="entry name" value="HotDog_dom_sf"/>
</dbReference>
<proteinExistence type="predicted"/>
<reference evidence="2" key="1">
    <citation type="submission" date="2019-04" db="EMBL/GenBank/DDBJ databases">
        <title>Draft genome sequence of Pseudonocardiaceae bacterium SL3-2-4.</title>
        <authorList>
            <person name="Ningsih F."/>
            <person name="Yokota A."/>
            <person name="Sakai Y."/>
            <person name="Nanatani K."/>
            <person name="Yabe S."/>
            <person name="Oetari A."/>
            <person name="Sjamsuridzal W."/>
        </authorList>
    </citation>
    <scope>NUCLEOTIDE SEQUENCE [LARGE SCALE GENOMIC DNA]</scope>
    <source>
        <strain evidence="2">SL3-2-4</strain>
    </source>
</reference>
<gene>
    <name evidence="1" type="ORF">GTS_00040</name>
</gene>
<keyword evidence="2" id="KW-1185">Reference proteome</keyword>
<dbReference type="RefSeq" id="WP_137811613.1">
    <property type="nucleotide sequence ID" value="NZ_BJFL01000001.1"/>
</dbReference>
<comment type="caution">
    <text evidence="1">The sequence shown here is derived from an EMBL/GenBank/DDBJ whole genome shotgun (WGS) entry which is preliminary data.</text>
</comment>
<dbReference type="EMBL" id="BJFL01000001">
    <property type="protein sequence ID" value="GDY28371.1"/>
    <property type="molecule type" value="Genomic_DNA"/>
</dbReference>
<dbReference type="Proteomes" id="UP000298860">
    <property type="component" value="Unassembled WGS sequence"/>
</dbReference>
<accession>A0A4D4IW07</accession>